<feature type="compositionally biased region" description="Basic and acidic residues" evidence="1">
    <location>
        <begin position="42"/>
        <end position="51"/>
    </location>
</feature>
<evidence type="ECO:0000256" key="1">
    <source>
        <dbReference type="SAM" id="MobiDB-lite"/>
    </source>
</evidence>
<dbReference type="AlphaFoldDB" id="A0A8C4UPV9"/>
<dbReference type="OMA" id="ELPHAWA"/>
<protein>
    <submittedName>
        <fullName evidence="2">Uncharacterized protein</fullName>
    </submittedName>
</protein>
<dbReference type="Ensembl" id="ENSFTIT00000016975.1">
    <property type="protein sequence ID" value="ENSFTIP00000016285.1"/>
    <property type="gene ID" value="ENSFTIG00000010788.1"/>
</dbReference>
<evidence type="ECO:0000313" key="3">
    <source>
        <dbReference type="Proteomes" id="UP000694562"/>
    </source>
</evidence>
<proteinExistence type="predicted"/>
<reference evidence="2" key="1">
    <citation type="submission" date="2025-08" db="UniProtKB">
        <authorList>
            <consortium name="Ensembl"/>
        </authorList>
    </citation>
    <scope>IDENTIFICATION</scope>
</reference>
<reference evidence="2" key="2">
    <citation type="submission" date="2025-09" db="UniProtKB">
        <authorList>
            <consortium name="Ensembl"/>
        </authorList>
    </citation>
    <scope>IDENTIFICATION</scope>
</reference>
<sequence>MRRWGPWAGPGRVPRHQGLQPPLPEECLGAGSAPRRMRRRLPALERTESTDRSPNASIDLDLDALETPTGSDGFEWEGETRPGWGHGDPRCLAELPHAWAFAEGAGSRWEPDTEDEQPEESVDLSAVEPYSRVLSHGGYDSEGFGAILLFAACHLPDSSIPRYSYVMENLLRWGPGGTGSFPYPFLR</sequence>
<evidence type="ECO:0000313" key="2">
    <source>
        <dbReference type="Ensembl" id="ENSFTIP00000016285.1"/>
    </source>
</evidence>
<accession>A0A8C4UPV9</accession>
<dbReference type="Pfam" id="PF12496">
    <property type="entry name" value="BNIP2"/>
    <property type="match status" value="1"/>
</dbReference>
<organism evidence="2 3">
    <name type="scientific">Falco tinnunculus</name>
    <name type="common">Common kestrel</name>
    <dbReference type="NCBI Taxonomy" id="100819"/>
    <lineage>
        <taxon>Eukaryota</taxon>
        <taxon>Metazoa</taxon>
        <taxon>Chordata</taxon>
        <taxon>Craniata</taxon>
        <taxon>Vertebrata</taxon>
        <taxon>Euteleostomi</taxon>
        <taxon>Archelosauria</taxon>
        <taxon>Archosauria</taxon>
        <taxon>Dinosauria</taxon>
        <taxon>Saurischia</taxon>
        <taxon>Theropoda</taxon>
        <taxon>Coelurosauria</taxon>
        <taxon>Aves</taxon>
        <taxon>Neognathae</taxon>
        <taxon>Neoaves</taxon>
        <taxon>Telluraves</taxon>
        <taxon>Australaves</taxon>
        <taxon>Falconiformes</taxon>
        <taxon>Falconidae</taxon>
        <taxon>Falco</taxon>
    </lineage>
</organism>
<feature type="region of interest" description="Disordered" evidence="1">
    <location>
        <begin position="1"/>
        <end position="88"/>
    </location>
</feature>
<dbReference type="Proteomes" id="UP000694562">
    <property type="component" value="Unplaced"/>
</dbReference>
<dbReference type="InterPro" id="IPR022181">
    <property type="entry name" value="Bcl2-/adenovirus-E1B"/>
</dbReference>
<dbReference type="OrthoDB" id="19923at2759"/>
<keyword evidence="3" id="KW-1185">Reference proteome</keyword>
<name>A0A8C4UPV9_FALTI</name>